<dbReference type="Proteomes" id="UP001311915">
    <property type="component" value="Unassembled WGS sequence"/>
</dbReference>
<name>A0AAV9KT26_9SOLN</name>
<comment type="caution">
    <text evidence="2">The sequence shown here is derived from an EMBL/GenBank/DDBJ whole genome shotgun (WGS) entry which is preliminary data.</text>
</comment>
<sequence length="167" mass="18999">MSPTYISNPEEAKIIQESEVAMLLKPNLAIKSPMQREISTPRWADLIDEEEHVSPPLLNRTLSPQALEFVPKSIIAKKKEQEALASEFSPTKGYESDLGDDSFDEDKEETMLHICFDKVARDGDISPRHQRSGINKDKKKTHGRHHSWDGKVTGEFVPRHLPMRLAK</sequence>
<feature type="region of interest" description="Disordered" evidence="1">
    <location>
        <begin position="123"/>
        <end position="153"/>
    </location>
</feature>
<proteinExistence type="predicted"/>
<protein>
    <recommendedName>
        <fullName evidence="4">NB-ARC domain containing protein</fullName>
    </recommendedName>
</protein>
<keyword evidence="3" id="KW-1185">Reference proteome</keyword>
<evidence type="ECO:0000256" key="1">
    <source>
        <dbReference type="SAM" id="MobiDB-lite"/>
    </source>
</evidence>
<evidence type="ECO:0008006" key="4">
    <source>
        <dbReference type="Google" id="ProtNLM"/>
    </source>
</evidence>
<feature type="region of interest" description="Disordered" evidence="1">
    <location>
        <begin position="80"/>
        <end position="103"/>
    </location>
</feature>
<gene>
    <name evidence="2" type="ORF">R3W88_013903</name>
</gene>
<evidence type="ECO:0000313" key="3">
    <source>
        <dbReference type="Proteomes" id="UP001311915"/>
    </source>
</evidence>
<dbReference type="EMBL" id="JAWPEI010000009">
    <property type="protein sequence ID" value="KAK4715565.1"/>
    <property type="molecule type" value="Genomic_DNA"/>
</dbReference>
<evidence type="ECO:0000313" key="2">
    <source>
        <dbReference type="EMBL" id="KAK4715565.1"/>
    </source>
</evidence>
<dbReference type="AlphaFoldDB" id="A0AAV9KT26"/>
<accession>A0AAV9KT26</accession>
<reference evidence="2 3" key="1">
    <citation type="submission" date="2023-10" db="EMBL/GenBank/DDBJ databases">
        <title>Genome-Wide Identification Analysis in wild type Solanum Pinnatisectum Reveals Some Genes Defensing Phytophthora Infestans.</title>
        <authorList>
            <person name="Sun C."/>
        </authorList>
    </citation>
    <scope>NUCLEOTIDE SEQUENCE [LARGE SCALE GENOMIC DNA]</scope>
    <source>
        <strain evidence="2">LQN</strain>
        <tissue evidence="2">Leaf</tissue>
    </source>
</reference>
<organism evidence="2 3">
    <name type="scientific">Solanum pinnatisectum</name>
    <name type="common">tansyleaf nightshade</name>
    <dbReference type="NCBI Taxonomy" id="50273"/>
    <lineage>
        <taxon>Eukaryota</taxon>
        <taxon>Viridiplantae</taxon>
        <taxon>Streptophyta</taxon>
        <taxon>Embryophyta</taxon>
        <taxon>Tracheophyta</taxon>
        <taxon>Spermatophyta</taxon>
        <taxon>Magnoliopsida</taxon>
        <taxon>eudicotyledons</taxon>
        <taxon>Gunneridae</taxon>
        <taxon>Pentapetalae</taxon>
        <taxon>asterids</taxon>
        <taxon>lamiids</taxon>
        <taxon>Solanales</taxon>
        <taxon>Solanaceae</taxon>
        <taxon>Solanoideae</taxon>
        <taxon>Solaneae</taxon>
        <taxon>Solanum</taxon>
    </lineage>
</organism>